<evidence type="ECO:0000313" key="5">
    <source>
        <dbReference type="EMBL" id="EAY09377.1"/>
    </source>
</evidence>
<evidence type="ECO:0000256" key="3">
    <source>
        <dbReference type="SAM" id="MobiDB-lite"/>
    </source>
</evidence>
<dbReference type="InterPro" id="IPR036427">
    <property type="entry name" value="Bromodomain-like_sf"/>
</dbReference>
<dbReference type="EMBL" id="DS113359">
    <property type="protein sequence ID" value="EAY09377.1"/>
    <property type="molecule type" value="Genomic_DNA"/>
</dbReference>
<reference evidence="5" key="2">
    <citation type="journal article" date="2007" name="Science">
        <title>Draft genome sequence of the sexually transmitted pathogen Trichomonas vaginalis.</title>
        <authorList>
            <person name="Carlton J.M."/>
            <person name="Hirt R.P."/>
            <person name="Silva J.C."/>
            <person name="Delcher A.L."/>
            <person name="Schatz M."/>
            <person name="Zhao Q."/>
            <person name="Wortman J.R."/>
            <person name="Bidwell S.L."/>
            <person name="Alsmark U.C.M."/>
            <person name="Besteiro S."/>
            <person name="Sicheritz-Ponten T."/>
            <person name="Noel C.J."/>
            <person name="Dacks J.B."/>
            <person name="Foster P.G."/>
            <person name="Simillion C."/>
            <person name="Van de Peer Y."/>
            <person name="Miranda-Saavedra D."/>
            <person name="Barton G.J."/>
            <person name="Westrop G.D."/>
            <person name="Mueller S."/>
            <person name="Dessi D."/>
            <person name="Fiori P.L."/>
            <person name="Ren Q."/>
            <person name="Paulsen I."/>
            <person name="Zhang H."/>
            <person name="Bastida-Corcuera F.D."/>
            <person name="Simoes-Barbosa A."/>
            <person name="Brown M.T."/>
            <person name="Hayes R.D."/>
            <person name="Mukherjee M."/>
            <person name="Okumura C.Y."/>
            <person name="Schneider R."/>
            <person name="Smith A.J."/>
            <person name="Vanacova S."/>
            <person name="Villalvazo M."/>
            <person name="Haas B.J."/>
            <person name="Pertea M."/>
            <person name="Feldblyum T.V."/>
            <person name="Utterback T.R."/>
            <person name="Shu C.L."/>
            <person name="Osoegawa K."/>
            <person name="de Jong P.J."/>
            <person name="Hrdy I."/>
            <person name="Horvathova L."/>
            <person name="Zubacova Z."/>
            <person name="Dolezal P."/>
            <person name="Malik S.B."/>
            <person name="Logsdon J.M. Jr."/>
            <person name="Henze K."/>
            <person name="Gupta A."/>
            <person name="Wang C.C."/>
            <person name="Dunne R.L."/>
            <person name="Upcroft J.A."/>
            <person name="Upcroft P."/>
            <person name="White O."/>
            <person name="Salzberg S.L."/>
            <person name="Tang P."/>
            <person name="Chiu C.-H."/>
            <person name="Lee Y.-S."/>
            <person name="Embley T.M."/>
            <person name="Coombs G.H."/>
            <person name="Mottram J.C."/>
            <person name="Tachezy J."/>
            <person name="Fraser-Liggett C.M."/>
            <person name="Johnson P.J."/>
        </authorList>
    </citation>
    <scope>NUCLEOTIDE SEQUENCE [LARGE SCALE GENOMIC DNA]</scope>
    <source>
        <strain evidence="5">G3</strain>
    </source>
</reference>
<dbReference type="InParanoid" id="A2EDB9"/>
<reference evidence="5" key="1">
    <citation type="submission" date="2006-10" db="EMBL/GenBank/DDBJ databases">
        <authorList>
            <person name="Amadeo P."/>
            <person name="Zhao Q."/>
            <person name="Wortman J."/>
            <person name="Fraser-Liggett C."/>
            <person name="Carlton J."/>
        </authorList>
    </citation>
    <scope>NUCLEOTIDE SEQUENCE</scope>
    <source>
        <strain evidence="5">G3</strain>
    </source>
</reference>
<feature type="region of interest" description="Disordered" evidence="3">
    <location>
        <begin position="149"/>
        <end position="193"/>
    </location>
</feature>
<proteinExistence type="predicted"/>
<evidence type="ECO:0000259" key="4">
    <source>
        <dbReference type="PROSITE" id="PS50014"/>
    </source>
</evidence>
<keyword evidence="6" id="KW-1185">Reference proteome</keyword>
<feature type="domain" description="Bromo" evidence="4">
    <location>
        <begin position="18"/>
        <end position="90"/>
    </location>
</feature>
<sequence>MLNKFQLSICDSIVDNLIDSPLCTPFIHLVDPIADGAPDYNEIIKQPMALEVVKRKIQTKEYKTLDEFKNDVNLIWANTITYNGEDTIYSYMAKESKIWFNNMASKITESNETDWTRKLQSTISKLNKLLSNPPEECDPNGEIKKECMEQEKLEEQLENVEEEKKDNKKEDEKKEEKPKQEDPKPQPNSNENK</sequence>
<dbReference type="Gene3D" id="1.20.920.10">
    <property type="entry name" value="Bromodomain-like"/>
    <property type="match status" value="1"/>
</dbReference>
<gene>
    <name evidence="5" type="ORF">TVAG_417990</name>
</gene>
<evidence type="ECO:0000313" key="6">
    <source>
        <dbReference type="Proteomes" id="UP000001542"/>
    </source>
</evidence>
<dbReference type="PRINTS" id="PR00503">
    <property type="entry name" value="BROMODOMAIN"/>
</dbReference>
<feature type="compositionally biased region" description="Basic and acidic residues" evidence="3">
    <location>
        <begin position="162"/>
        <end position="184"/>
    </location>
</feature>
<dbReference type="KEGG" id="tva:4767294"/>
<dbReference type="SMR" id="A2EDB9"/>
<dbReference type="InterPro" id="IPR001487">
    <property type="entry name" value="Bromodomain"/>
</dbReference>
<dbReference type="SUPFAM" id="SSF47370">
    <property type="entry name" value="Bromodomain"/>
    <property type="match status" value="1"/>
</dbReference>
<organism evidence="5 6">
    <name type="scientific">Trichomonas vaginalis (strain ATCC PRA-98 / G3)</name>
    <dbReference type="NCBI Taxonomy" id="412133"/>
    <lineage>
        <taxon>Eukaryota</taxon>
        <taxon>Metamonada</taxon>
        <taxon>Parabasalia</taxon>
        <taxon>Trichomonadida</taxon>
        <taxon>Trichomonadidae</taxon>
        <taxon>Trichomonas</taxon>
    </lineage>
</organism>
<evidence type="ECO:0000256" key="1">
    <source>
        <dbReference type="ARBA" id="ARBA00023117"/>
    </source>
</evidence>
<accession>A2EDB9</accession>
<dbReference type="PANTHER" id="PTHR45926">
    <property type="entry name" value="OSJNBA0053K19.4 PROTEIN"/>
    <property type="match status" value="1"/>
</dbReference>
<dbReference type="RefSeq" id="XP_001321600.1">
    <property type="nucleotide sequence ID" value="XM_001321565.1"/>
</dbReference>
<keyword evidence="1 2" id="KW-0103">Bromodomain</keyword>
<evidence type="ECO:0000256" key="2">
    <source>
        <dbReference type="PROSITE-ProRule" id="PRU00035"/>
    </source>
</evidence>
<dbReference type="PROSITE" id="PS50014">
    <property type="entry name" value="BROMODOMAIN_2"/>
    <property type="match status" value="1"/>
</dbReference>
<dbReference type="SMART" id="SM00297">
    <property type="entry name" value="BROMO"/>
    <property type="match status" value="1"/>
</dbReference>
<dbReference type="eggNOG" id="KOG1474">
    <property type="taxonomic scope" value="Eukaryota"/>
</dbReference>
<dbReference type="CDD" id="cd04369">
    <property type="entry name" value="Bromodomain"/>
    <property type="match status" value="1"/>
</dbReference>
<dbReference type="OrthoDB" id="21449at2759"/>
<dbReference type="Pfam" id="PF00439">
    <property type="entry name" value="Bromodomain"/>
    <property type="match status" value="1"/>
</dbReference>
<name>A2EDB9_TRIV3</name>
<protein>
    <submittedName>
        <fullName evidence="5">Bromodomain containing protein</fullName>
    </submittedName>
</protein>
<dbReference type="VEuPathDB" id="TrichDB:TVAGG3_0875980"/>
<dbReference type="AlphaFoldDB" id="A2EDB9"/>
<dbReference type="Proteomes" id="UP000001542">
    <property type="component" value="Unassembled WGS sequence"/>
</dbReference>
<dbReference type="VEuPathDB" id="TrichDB:TVAG_417990"/>